<feature type="region of interest" description="Disordered" evidence="3">
    <location>
        <begin position="1"/>
        <end position="48"/>
    </location>
</feature>
<name>A0A913X1P1_EXADI</name>
<reference evidence="4" key="1">
    <citation type="submission" date="2022-11" db="UniProtKB">
        <authorList>
            <consortium name="EnsemblMetazoa"/>
        </authorList>
    </citation>
    <scope>IDENTIFICATION</scope>
</reference>
<evidence type="ECO:0000313" key="5">
    <source>
        <dbReference type="Proteomes" id="UP000887567"/>
    </source>
</evidence>
<proteinExistence type="inferred from homology"/>
<feature type="region of interest" description="Disordered" evidence="3">
    <location>
        <begin position="198"/>
        <end position="217"/>
    </location>
</feature>
<sequence length="217" mass="23530">MAAVNAGNDMSELNKPPQSETEGKVDKNGLEETEIPLSPDHAAEEARKEEIRAKIQTIEEEVITLRQALNRKENQLAALKKELGITAWSQIREGIGNTYQGVQQSQIYQKTSESLKNVNEKIVHSEAYNKLSQGASVTKGALVDAGGKTVTVVKSAGSATAKKLGEIRDSTMFQSLESKVLSASATIKFKMLGWPSKNEQKEYKGGGSPSTPDNDKP</sequence>
<accession>A0A913X1P1</accession>
<comment type="similarity">
    <text evidence="1">Belongs to the TPD52 family.</text>
</comment>
<evidence type="ECO:0000256" key="3">
    <source>
        <dbReference type="SAM" id="MobiDB-lite"/>
    </source>
</evidence>
<evidence type="ECO:0000256" key="2">
    <source>
        <dbReference type="ARBA" id="ARBA00023054"/>
    </source>
</evidence>
<dbReference type="AlphaFoldDB" id="A0A913X1P1"/>
<dbReference type="OrthoDB" id="10000687at2759"/>
<evidence type="ECO:0000313" key="4">
    <source>
        <dbReference type="EnsemblMetazoa" id="XP_020897282.2"/>
    </source>
</evidence>
<dbReference type="EnsemblMetazoa" id="XM_021041623.2">
    <property type="protein sequence ID" value="XP_020897282.2"/>
    <property type="gene ID" value="LOC110236134"/>
</dbReference>
<keyword evidence="2" id="KW-0175">Coiled coil</keyword>
<dbReference type="GeneID" id="110236134"/>
<keyword evidence="5" id="KW-1185">Reference proteome</keyword>
<evidence type="ECO:0008006" key="6">
    <source>
        <dbReference type="Google" id="ProtNLM"/>
    </source>
</evidence>
<dbReference type="PANTHER" id="PTHR19307">
    <property type="entry name" value="TUMOR PROTEIN D52"/>
    <property type="match status" value="1"/>
</dbReference>
<dbReference type="PANTHER" id="PTHR19307:SF14">
    <property type="entry name" value="TUMOR PROTEIN D52"/>
    <property type="match status" value="1"/>
</dbReference>
<dbReference type="Pfam" id="PF04201">
    <property type="entry name" value="TPD52"/>
    <property type="match status" value="2"/>
</dbReference>
<protein>
    <recommendedName>
        <fullName evidence="6">Tumor protein D52</fullName>
    </recommendedName>
</protein>
<dbReference type="Proteomes" id="UP000887567">
    <property type="component" value="Unplaced"/>
</dbReference>
<feature type="compositionally biased region" description="Basic and acidic residues" evidence="3">
    <location>
        <begin position="21"/>
        <end position="30"/>
    </location>
</feature>
<dbReference type="InterPro" id="IPR007327">
    <property type="entry name" value="TPD52"/>
</dbReference>
<dbReference type="GO" id="GO:0005737">
    <property type="term" value="C:cytoplasm"/>
    <property type="evidence" value="ECO:0007669"/>
    <property type="project" value="TreeGrafter"/>
</dbReference>
<evidence type="ECO:0000256" key="1">
    <source>
        <dbReference type="ARBA" id="ARBA00005702"/>
    </source>
</evidence>
<organism evidence="4 5">
    <name type="scientific">Exaiptasia diaphana</name>
    <name type="common">Tropical sea anemone</name>
    <name type="synonym">Aiptasia pulchella</name>
    <dbReference type="NCBI Taxonomy" id="2652724"/>
    <lineage>
        <taxon>Eukaryota</taxon>
        <taxon>Metazoa</taxon>
        <taxon>Cnidaria</taxon>
        <taxon>Anthozoa</taxon>
        <taxon>Hexacorallia</taxon>
        <taxon>Actiniaria</taxon>
        <taxon>Aiptasiidae</taxon>
        <taxon>Exaiptasia</taxon>
    </lineage>
</organism>
<dbReference type="RefSeq" id="XP_020897282.2">
    <property type="nucleotide sequence ID" value="XM_021041623.2"/>
</dbReference>